<evidence type="ECO:0000256" key="1">
    <source>
        <dbReference type="SAM" id="MobiDB-lite"/>
    </source>
</evidence>
<reference evidence="2" key="1">
    <citation type="submission" date="2021-01" db="EMBL/GenBank/DDBJ databases">
        <authorList>
            <person name="Kaushik A."/>
        </authorList>
    </citation>
    <scope>NUCLEOTIDE SEQUENCE</scope>
    <source>
        <strain evidence="2">AG6-10EEA</strain>
    </source>
</reference>
<gene>
    <name evidence="2" type="ORF">RDB_LOCUS23484</name>
</gene>
<dbReference type="Gene3D" id="1.20.1280.50">
    <property type="match status" value="1"/>
</dbReference>
<proteinExistence type="predicted"/>
<dbReference type="SUPFAM" id="SSF52047">
    <property type="entry name" value="RNI-like"/>
    <property type="match status" value="1"/>
</dbReference>
<dbReference type="Proteomes" id="UP000663853">
    <property type="component" value="Unassembled WGS sequence"/>
</dbReference>
<dbReference type="Gene3D" id="3.80.10.10">
    <property type="entry name" value="Ribonuclease Inhibitor"/>
    <property type="match status" value="1"/>
</dbReference>
<protein>
    <recommendedName>
        <fullName evidence="4">F-box domain-containing protein</fullName>
    </recommendedName>
</protein>
<sequence>MDVHPFTVIEGLESAGNKLRVALDEYFSACSGADGLLPDALRDLPRGYLHDIDTEITHFPSYEPKLRQAEATVRRIRNRLPQVTPISLLPPEILVHIFHLVANPCDIRVIDAEDSGSDTSTSSNTSEDWNADAGGDLERRRHRTLQLDNFPTHLDSLTHVCSYWRRVAINSPSLWTHVDFIPHKSLHRELLARAETHIARAGQLPIELHVMDSNPLAYSAATLRRFLSSIRHRVRSLNVAVTHNWRQFHGAVLNELFLNHASKPTALTKLTTSFPMADDETDEFVDWFDDTNDGFGHLTVLHLHGLFPLWRSVAYHNLVDLRLSSPSDERWARISELALQAILEASPGLRVLHFALQITDRQRDDKSIIPVHLNHLEVLSISTYRGREEILLRPGHVLRLIAPGSKPLRLSICHSLEEDDLNGPGFSYSELVKFFRRSNIAKFCTKYAYPQLDRLLCHASNLEDLALDSCMFGWQGTKSLHRSSPATSRLNSLILHNCSPSLDQLEVLLEQHPAKQVFLCRCHWGDIEDPFLVQSPFERVLELFGRYPDTKLITQPSNPTVSWDLVD</sequence>
<feature type="compositionally biased region" description="Low complexity" evidence="1">
    <location>
        <begin position="117"/>
        <end position="128"/>
    </location>
</feature>
<evidence type="ECO:0008006" key="4">
    <source>
        <dbReference type="Google" id="ProtNLM"/>
    </source>
</evidence>
<name>A0A8H2XMN1_9AGAM</name>
<dbReference type="EMBL" id="CAJMXA010000442">
    <property type="protein sequence ID" value="CAE6430867.1"/>
    <property type="molecule type" value="Genomic_DNA"/>
</dbReference>
<evidence type="ECO:0000313" key="3">
    <source>
        <dbReference type="Proteomes" id="UP000663853"/>
    </source>
</evidence>
<dbReference type="AlphaFoldDB" id="A0A8H2XMN1"/>
<comment type="caution">
    <text evidence="2">The sequence shown here is derived from an EMBL/GenBank/DDBJ whole genome shotgun (WGS) entry which is preliminary data.</text>
</comment>
<feature type="region of interest" description="Disordered" evidence="1">
    <location>
        <begin position="113"/>
        <end position="133"/>
    </location>
</feature>
<accession>A0A8H2XMN1</accession>
<dbReference type="InterPro" id="IPR032675">
    <property type="entry name" value="LRR_dom_sf"/>
</dbReference>
<evidence type="ECO:0000313" key="2">
    <source>
        <dbReference type="EMBL" id="CAE6430867.1"/>
    </source>
</evidence>
<organism evidence="2 3">
    <name type="scientific">Rhizoctonia solani</name>
    <dbReference type="NCBI Taxonomy" id="456999"/>
    <lineage>
        <taxon>Eukaryota</taxon>
        <taxon>Fungi</taxon>
        <taxon>Dikarya</taxon>
        <taxon>Basidiomycota</taxon>
        <taxon>Agaricomycotina</taxon>
        <taxon>Agaricomycetes</taxon>
        <taxon>Cantharellales</taxon>
        <taxon>Ceratobasidiaceae</taxon>
        <taxon>Rhizoctonia</taxon>
    </lineage>
</organism>